<dbReference type="EMBL" id="BSYA01000297">
    <property type="protein sequence ID" value="GMG38353.1"/>
    <property type="molecule type" value="Genomic_DNA"/>
</dbReference>
<dbReference type="Proteomes" id="UP001165205">
    <property type="component" value="Unassembled WGS sequence"/>
</dbReference>
<sequence>MWKSGNNRDNELSILKALVFAMRTTTAKTVSSTFATGSNKKLKIALRGGLEDPLGRVALTQCNPHKSPLNVTAFLPQHAINMSR</sequence>
<accession>A0AAN4YWX4</accession>
<proteinExistence type="predicted"/>
<name>A0AAN4YWX4_ASPOZ</name>
<reference evidence="1" key="1">
    <citation type="submission" date="2023-04" db="EMBL/GenBank/DDBJ databases">
        <title>Aspergillus oryzae NBRC 4228.</title>
        <authorList>
            <person name="Ichikawa N."/>
            <person name="Sato H."/>
            <person name="Tonouchi N."/>
        </authorList>
    </citation>
    <scope>NUCLEOTIDE SEQUENCE</scope>
    <source>
        <strain evidence="1">NBRC 4228</strain>
    </source>
</reference>
<gene>
    <name evidence="1" type="ORF">Aory04_001307400</name>
</gene>
<dbReference type="AlphaFoldDB" id="A0AAN4YWX4"/>
<comment type="caution">
    <text evidence="1">The sequence shown here is derived from an EMBL/GenBank/DDBJ whole genome shotgun (WGS) entry which is preliminary data.</text>
</comment>
<evidence type="ECO:0000313" key="1">
    <source>
        <dbReference type="EMBL" id="GMG38353.1"/>
    </source>
</evidence>
<protein>
    <submittedName>
        <fullName evidence="1">Unnamed protein product</fullName>
    </submittedName>
</protein>
<evidence type="ECO:0000313" key="2">
    <source>
        <dbReference type="Proteomes" id="UP001165205"/>
    </source>
</evidence>
<organism evidence="1 2">
    <name type="scientific">Aspergillus oryzae</name>
    <name type="common">Yellow koji mold</name>
    <dbReference type="NCBI Taxonomy" id="5062"/>
    <lineage>
        <taxon>Eukaryota</taxon>
        <taxon>Fungi</taxon>
        <taxon>Dikarya</taxon>
        <taxon>Ascomycota</taxon>
        <taxon>Pezizomycotina</taxon>
        <taxon>Eurotiomycetes</taxon>
        <taxon>Eurotiomycetidae</taxon>
        <taxon>Eurotiales</taxon>
        <taxon>Aspergillaceae</taxon>
        <taxon>Aspergillus</taxon>
        <taxon>Aspergillus subgen. Circumdati</taxon>
    </lineage>
</organism>